<evidence type="ECO:0000256" key="1">
    <source>
        <dbReference type="SAM" id="SignalP"/>
    </source>
</evidence>
<dbReference type="AlphaFoldDB" id="A0A023G2X7"/>
<feature type="chain" id="PRO_5001521580" evidence="1">
    <location>
        <begin position="19"/>
        <end position="72"/>
    </location>
</feature>
<accession>A0A023G2X7</accession>
<dbReference type="EMBL" id="GBBM01008050">
    <property type="protein sequence ID" value="JAC27368.1"/>
    <property type="molecule type" value="mRNA"/>
</dbReference>
<protein>
    <submittedName>
        <fullName evidence="2">Putative secreted protein</fullName>
    </submittedName>
</protein>
<sequence>MHIGQFLVQLLCVCVLLAFDDMHALPLSREQYCSPFQEISICAEVSASICWPRGPVLIVQSLFYHELELTNR</sequence>
<keyword evidence="1" id="KW-0732">Signal</keyword>
<name>A0A023G2X7_AMBTT</name>
<feature type="signal peptide" evidence="1">
    <location>
        <begin position="1"/>
        <end position="18"/>
    </location>
</feature>
<evidence type="ECO:0000313" key="2">
    <source>
        <dbReference type="EMBL" id="JAC27368.1"/>
    </source>
</evidence>
<reference evidence="2" key="1">
    <citation type="submission" date="2014-03" db="EMBL/GenBank/DDBJ databases">
        <title>The sialotranscriptome of Amblyomma triste, Amblyomma parvum and Amblyomma cajennense ticks, uncovered by 454-based RNA-seq.</title>
        <authorList>
            <person name="Garcia G.R."/>
            <person name="Gardinassi L.G."/>
            <person name="Ribeiro J.M."/>
            <person name="Anatriello E."/>
            <person name="Ferreira B.R."/>
            <person name="Moreira H.N."/>
            <person name="Mafra C."/>
            <person name="Olegario M.M."/>
            <person name="Szabo P.J."/>
            <person name="Miranda-Santos I.K."/>
            <person name="Maruyama S.R."/>
        </authorList>
    </citation>
    <scope>NUCLEOTIDE SEQUENCE</scope>
    <source>
        <strain evidence="2">Mato Grasso do Sul</strain>
        <tissue evidence="2">Salivary glands</tissue>
    </source>
</reference>
<organism evidence="2">
    <name type="scientific">Amblyomma triste</name>
    <name type="common">Neotropical tick</name>
    <dbReference type="NCBI Taxonomy" id="251400"/>
    <lineage>
        <taxon>Eukaryota</taxon>
        <taxon>Metazoa</taxon>
        <taxon>Ecdysozoa</taxon>
        <taxon>Arthropoda</taxon>
        <taxon>Chelicerata</taxon>
        <taxon>Arachnida</taxon>
        <taxon>Acari</taxon>
        <taxon>Parasitiformes</taxon>
        <taxon>Ixodida</taxon>
        <taxon>Ixodoidea</taxon>
        <taxon>Ixodidae</taxon>
        <taxon>Amblyomminae</taxon>
        <taxon>Amblyomma</taxon>
    </lineage>
</organism>
<proteinExistence type="evidence at transcript level"/>